<dbReference type="EMBL" id="JAMZIH010006454">
    <property type="protein sequence ID" value="KAJ1673903.1"/>
    <property type="molecule type" value="Genomic_DNA"/>
</dbReference>
<evidence type="ECO:0000313" key="2">
    <source>
        <dbReference type="Proteomes" id="UP001145114"/>
    </source>
</evidence>
<evidence type="ECO:0000313" key="1">
    <source>
        <dbReference type="EMBL" id="KAJ1673903.1"/>
    </source>
</evidence>
<organism evidence="1 2">
    <name type="scientific">Spiromyces aspiralis</name>
    <dbReference type="NCBI Taxonomy" id="68401"/>
    <lineage>
        <taxon>Eukaryota</taxon>
        <taxon>Fungi</taxon>
        <taxon>Fungi incertae sedis</taxon>
        <taxon>Zoopagomycota</taxon>
        <taxon>Kickxellomycotina</taxon>
        <taxon>Kickxellomycetes</taxon>
        <taxon>Kickxellales</taxon>
        <taxon>Kickxellaceae</taxon>
        <taxon>Spiromyces</taxon>
    </lineage>
</organism>
<dbReference type="Proteomes" id="UP001145114">
    <property type="component" value="Unassembled WGS sequence"/>
</dbReference>
<comment type="caution">
    <text evidence="1">The sequence shown here is derived from an EMBL/GenBank/DDBJ whole genome shotgun (WGS) entry which is preliminary data.</text>
</comment>
<name>A0ACC1HBJ2_9FUNG</name>
<accession>A0ACC1HBJ2</accession>
<keyword evidence="2" id="KW-1185">Reference proteome</keyword>
<proteinExistence type="predicted"/>
<reference evidence="1" key="1">
    <citation type="submission" date="2022-06" db="EMBL/GenBank/DDBJ databases">
        <title>Phylogenomic reconstructions and comparative analyses of Kickxellomycotina fungi.</title>
        <authorList>
            <person name="Reynolds N.K."/>
            <person name="Stajich J.E."/>
            <person name="Barry K."/>
            <person name="Grigoriev I.V."/>
            <person name="Crous P."/>
            <person name="Smith M.E."/>
        </authorList>
    </citation>
    <scope>NUCLEOTIDE SEQUENCE</scope>
    <source>
        <strain evidence="1">RSA 2271</strain>
    </source>
</reference>
<gene>
    <name evidence="1" type="ORF">EV182_004342</name>
</gene>
<sequence length="495" mass="51888">MYALPLSSPPPLSLSLADSASSDSIASGDDMSFADARSTLQQSVSWGSLASANESGTGQLQRAQLGSPSSTASQEYLDARQSMDYRHDGDINEGNIDRGRPSRLVLPPAGKEVTTANSMLSVGPDSLARLAALLAEKVKSTGHLSPFSRFARRSVSWYEDITMSECSSEQTHPTRPYSTSYHSLASTDHSPPSSQPSSLASSPFSSRSGPHQQDANVASPTGTDPGVHDSGQKKDLVEILRRMGKLQEDFSASEIMKRDPAIIAMSPRITAARVPTTSGNVTNSSNSSNPHPEGKGNGLTEILPGTVAAFAPTKGQQQHISPHLLARRARRLHELAASRQTRSSVGSVTKHSSESLRSCLAGSCGGTDPKSKRQQQSVEEALKSRLTSTATSSSPPITESVAVAARSTFISGINRKDQPNDLLGSSVLSSNFSASTLWHGQSVVSDSQPPQLVVAAAAAAAAATTTPVACRQIPPSPTAPSAAPVLVHRPIADTL</sequence>
<protein>
    <submittedName>
        <fullName evidence="1">Uncharacterized protein</fullName>
    </submittedName>
</protein>